<comment type="caution">
    <text evidence="2">The sequence shown here is derived from an EMBL/GenBank/DDBJ whole genome shotgun (WGS) entry which is preliminary data.</text>
</comment>
<proteinExistence type="predicted"/>
<evidence type="ECO:0000313" key="3">
    <source>
        <dbReference type="Proteomes" id="UP001592581"/>
    </source>
</evidence>
<dbReference type="EMBL" id="JBEUKS010000004">
    <property type="protein sequence ID" value="MFC1439054.1"/>
    <property type="molecule type" value="Genomic_DNA"/>
</dbReference>
<protein>
    <submittedName>
        <fullName evidence="2">Uncharacterized protein</fullName>
    </submittedName>
</protein>
<feature type="region of interest" description="Disordered" evidence="1">
    <location>
        <begin position="1"/>
        <end position="24"/>
    </location>
</feature>
<organism evidence="2 3">
    <name type="scientific">Streptacidiphilus jeojiensis</name>
    <dbReference type="NCBI Taxonomy" id="3229225"/>
    <lineage>
        <taxon>Bacteria</taxon>
        <taxon>Bacillati</taxon>
        <taxon>Actinomycetota</taxon>
        <taxon>Actinomycetes</taxon>
        <taxon>Kitasatosporales</taxon>
        <taxon>Streptomycetaceae</taxon>
        <taxon>Streptacidiphilus</taxon>
    </lineage>
</organism>
<accession>A0ABV6XLA4</accession>
<gene>
    <name evidence="2" type="ORF">ABUW04_12345</name>
</gene>
<name>A0ABV6XLA4_9ACTN</name>
<dbReference type="RefSeq" id="WP_380564567.1">
    <property type="nucleotide sequence ID" value="NZ_JBEUKS010000004.1"/>
</dbReference>
<reference evidence="2 3" key="1">
    <citation type="submission" date="2024-06" db="EMBL/GenBank/DDBJ databases">
        <authorList>
            <person name="Lee S.D."/>
        </authorList>
    </citation>
    <scope>NUCLEOTIDE SEQUENCE [LARGE SCALE GENOMIC DNA]</scope>
    <source>
        <strain evidence="2 3">N1-10</strain>
    </source>
</reference>
<evidence type="ECO:0000256" key="1">
    <source>
        <dbReference type="SAM" id="MobiDB-lite"/>
    </source>
</evidence>
<dbReference type="Proteomes" id="UP001592581">
    <property type="component" value="Unassembled WGS sequence"/>
</dbReference>
<keyword evidence="3" id="KW-1185">Reference proteome</keyword>
<sequence length="65" mass="7289">MDTALAATPPVPAPAGRRRRSRRVVADPDEPVYAALVAEWRGRGRTIPGETDWEWLDLAAYDSRR</sequence>
<evidence type="ECO:0000313" key="2">
    <source>
        <dbReference type="EMBL" id="MFC1439054.1"/>
    </source>
</evidence>